<dbReference type="SUPFAM" id="SSF53474">
    <property type="entry name" value="alpha/beta-Hydrolases"/>
    <property type="match status" value="1"/>
</dbReference>
<dbReference type="AlphaFoldDB" id="A0AAJ0U7Y7"/>
<feature type="domain" description="Alpha/beta hydrolase fold-3" evidence="3">
    <location>
        <begin position="87"/>
        <end position="291"/>
    </location>
</feature>
<feature type="region of interest" description="Disordered" evidence="2">
    <location>
        <begin position="322"/>
        <end position="344"/>
    </location>
</feature>
<dbReference type="Proteomes" id="UP001296776">
    <property type="component" value="Unassembled WGS sequence"/>
</dbReference>
<accession>A0AAJ0U7Y7</accession>
<gene>
    <name evidence="4" type="ORF">CKO40_21275</name>
</gene>
<reference evidence="4" key="1">
    <citation type="submission" date="2017-08" db="EMBL/GenBank/DDBJ databases">
        <authorList>
            <person name="Imhoff J.F."/>
            <person name="Rahn T."/>
            <person name="Kuenzel S."/>
            <person name="Neulinger S.C."/>
        </authorList>
    </citation>
    <scope>NUCLEOTIDE SEQUENCE</scope>
    <source>
        <strain evidence="4">DSM 11080</strain>
    </source>
</reference>
<dbReference type="InterPro" id="IPR013094">
    <property type="entry name" value="AB_hydrolase_3"/>
</dbReference>
<evidence type="ECO:0000256" key="2">
    <source>
        <dbReference type="SAM" id="MobiDB-lite"/>
    </source>
</evidence>
<evidence type="ECO:0000313" key="5">
    <source>
        <dbReference type="Proteomes" id="UP001296776"/>
    </source>
</evidence>
<dbReference type="PANTHER" id="PTHR48081">
    <property type="entry name" value="AB HYDROLASE SUPERFAMILY PROTEIN C4A8.06C"/>
    <property type="match status" value="1"/>
</dbReference>
<sequence length="344" mass="38004">MKAEAAMPEPLRAWLQELQAAKQAARAHGYRRTVTNTRESWDLITRRFVTEVPPIEWICDEIIPGPDYRVPARVYDPQPDEALPVALFVHGGGHVSGSVSLYDPIARKLALAIAHIIVAIDYRLAPECPYPAQLKDTLASAKRVFPLLDRLGLRYEPRLSLIGDSGGGALCATVAHLSQFEPGLKLAAQVLIYPSLDYSLSQPSVIENAEGYLLERDRVQWMFDAYLQNAENRRAVSPLFMELTADYPPTLVITAGFCPLRDEGQVYAERLNEQGIPVEAINFPGMVHGFLNLENLVSDACAQVYAEIGRFLTETALANETQSSPASVLPDRDPQPKARMDGPV</sequence>
<name>A0AAJ0U7Y7_9GAMM</name>
<keyword evidence="1" id="KW-0378">Hydrolase</keyword>
<dbReference type="PANTHER" id="PTHR48081:SF8">
    <property type="entry name" value="ALPHA_BETA HYDROLASE FOLD-3 DOMAIN-CONTAINING PROTEIN-RELATED"/>
    <property type="match status" value="1"/>
</dbReference>
<organism evidence="4 5">
    <name type="scientific">Halochromatium glycolicum</name>
    <dbReference type="NCBI Taxonomy" id="85075"/>
    <lineage>
        <taxon>Bacteria</taxon>
        <taxon>Pseudomonadati</taxon>
        <taxon>Pseudomonadota</taxon>
        <taxon>Gammaproteobacteria</taxon>
        <taxon>Chromatiales</taxon>
        <taxon>Chromatiaceae</taxon>
        <taxon>Halochromatium</taxon>
    </lineage>
</organism>
<evidence type="ECO:0000313" key="4">
    <source>
        <dbReference type="EMBL" id="MBK1706996.1"/>
    </source>
</evidence>
<dbReference type="InterPro" id="IPR029058">
    <property type="entry name" value="AB_hydrolase_fold"/>
</dbReference>
<evidence type="ECO:0000256" key="1">
    <source>
        <dbReference type="ARBA" id="ARBA00022801"/>
    </source>
</evidence>
<protein>
    <submittedName>
        <fullName evidence="4">Carboxylesterase</fullName>
    </submittedName>
</protein>
<dbReference type="Pfam" id="PF07859">
    <property type="entry name" value="Abhydrolase_3"/>
    <property type="match status" value="1"/>
</dbReference>
<dbReference type="InterPro" id="IPR050300">
    <property type="entry name" value="GDXG_lipolytic_enzyme"/>
</dbReference>
<dbReference type="Gene3D" id="3.40.50.1820">
    <property type="entry name" value="alpha/beta hydrolase"/>
    <property type="match status" value="1"/>
</dbReference>
<evidence type="ECO:0000259" key="3">
    <source>
        <dbReference type="Pfam" id="PF07859"/>
    </source>
</evidence>
<reference evidence="4" key="2">
    <citation type="journal article" date="2020" name="Microorganisms">
        <title>Osmotic Adaptation and Compatible Solute Biosynthesis of Phototrophic Bacteria as Revealed from Genome Analyses.</title>
        <authorList>
            <person name="Imhoff J.F."/>
            <person name="Rahn T."/>
            <person name="Kunzel S."/>
            <person name="Keller A."/>
            <person name="Neulinger S.C."/>
        </authorList>
    </citation>
    <scope>NUCLEOTIDE SEQUENCE</scope>
    <source>
        <strain evidence="4">DSM 11080</strain>
    </source>
</reference>
<proteinExistence type="predicted"/>
<feature type="compositionally biased region" description="Basic and acidic residues" evidence="2">
    <location>
        <begin position="330"/>
        <end position="344"/>
    </location>
</feature>
<dbReference type="GO" id="GO:0016787">
    <property type="term" value="F:hydrolase activity"/>
    <property type="evidence" value="ECO:0007669"/>
    <property type="project" value="UniProtKB-KW"/>
</dbReference>
<comment type="caution">
    <text evidence="4">The sequence shown here is derived from an EMBL/GenBank/DDBJ whole genome shotgun (WGS) entry which is preliminary data.</text>
</comment>
<keyword evidence="5" id="KW-1185">Reference proteome</keyword>
<dbReference type="EMBL" id="NRSJ01000059">
    <property type="protein sequence ID" value="MBK1706996.1"/>
    <property type="molecule type" value="Genomic_DNA"/>
</dbReference>